<evidence type="ECO:0000259" key="2">
    <source>
        <dbReference type="Pfam" id="PF01709"/>
    </source>
</evidence>
<keyword evidence="4" id="KW-1185">Reference proteome</keyword>
<dbReference type="AlphaFoldDB" id="A0A0R3S290"/>
<dbReference type="InterPro" id="IPR026564">
    <property type="entry name" value="Transcrip_reg_TACO1-like_dom3"/>
</dbReference>
<dbReference type="Pfam" id="PF01709">
    <property type="entry name" value="Transcrip_reg"/>
    <property type="match status" value="1"/>
</dbReference>
<feature type="domain" description="TACO1/YebC-like second and third" evidence="2">
    <location>
        <begin position="106"/>
        <end position="263"/>
    </location>
</feature>
<sequence>MEVIRRGTMLRARRLWVSSHFMKGHSKWDNIKDTKLAAARNKTKAAEQLMAKMKRVVRAGGPDLKFNKDLMQLQLEYRNANFSDDTFQRALKNVQLQPIKTSKLTVLGPSGSIFIIESEGLSQKKLLEFLTASLNMVGDGFQLSKNDYSRTFEDKGVIVVSAVRANEKLSLDEMEEICIELNCDDVNEFEEDGSTFYELICVRNKLAQLLSIIEKQGFNVKSSSLELRAINPVEIEKHEIGKIIQFYQTLRENEDITQVYANIRQKSVPIRPVKLKVAL</sequence>
<evidence type="ECO:0000313" key="4">
    <source>
        <dbReference type="Proteomes" id="UP000050640"/>
    </source>
</evidence>
<reference evidence="5" key="1">
    <citation type="submission" date="2017-02" db="UniProtKB">
        <authorList>
            <consortium name="WormBaseParasite"/>
        </authorList>
    </citation>
    <scope>IDENTIFICATION</scope>
</reference>
<dbReference type="PANTHER" id="PTHR12532:SF0">
    <property type="entry name" value="TRANSLATIONAL ACTIVATOR OF CYTOCHROME C OXIDASE 1"/>
    <property type="match status" value="1"/>
</dbReference>
<name>A0A0R3S290_9BILA</name>
<dbReference type="InterPro" id="IPR048300">
    <property type="entry name" value="TACO1_YebC-like_2nd/3rd_dom"/>
</dbReference>
<dbReference type="InterPro" id="IPR017856">
    <property type="entry name" value="Integrase-like_N"/>
</dbReference>
<protein>
    <submittedName>
        <fullName evidence="5">Translational activator of cytochrome c oxidase 1</fullName>
    </submittedName>
</protein>
<evidence type="ECO:0000259" key="3">
    <source>
        <dbReference type="Pfam" id="PF20772"/>
    </source>
</evidence>
<dbReference type="PANTHER" id="PTHR12532">
    <property type="entry name" value="TRANSLATIONAL ACTIVATOR OF CYTOCHROME C OXIDASE 1"/>
    <property type="match status" value="1"/>
</dbReference>
<feature type="domain" description="TACO1/YebC-like N-terminal" evidence="3">
    <location>
        <begin position="26"/>
        <end position="95"/>
    </location>
</feature>
<organism evidence="4 5">
    <name type="scientific">Elaeophora elaphi</name>
    <dbReference type="NCBI Taxonomy" id="1147741"/>
    <lineage>
        <taxon>Eukaryota</taxon>
        <taxon>Metazoa</taxon>
        <taxon>Ecdysozoa</taxon>
        <taxon>Nematoda</taxon>
        <taxon>Chromadorea</taxon>
        <taxon>Rhabditida</taxon>
        <taxon>Spirurina</taxon>
        <taxon>Spiruromorpha</taxon>
        <taxon>Filarioidea</taxon>
        <taxon>Onchocercidae</taxon>
        <taxon>Elaeophora</taxon>
    </lineage>
</organism>
<evidence type="ECO:0000313" key="5">
    <source>
        <dbReference type="WBParaSite" id="EEL_0000881701-mRNA-1"/>
    </source>
</evidence>
<proteinExistence type="inferred from homology"/>
<dbReference type="InterPro" id="IPR002876">
    <property type="entry name" value="Transcrip_reg_TACO1-like"/>
</dbReference>
<comment type="similarity">
    <text evidence="1">Belongs to the TACO1 family.</text>
</comment>
<evidence type="ECO:0000256" key="1">
    <source>
        <dbReference type="ARBA" id="ARBA00008724"/>
    </source>
</evidence>
<dbReference type="Gene3D" id="1.10.10.200">
    <property type="match status" value="1"/>
</dbReference>
<dbReference type="InterPro" id="IPR029072">
    <property type="entry name" value="YebC-like"/>
</dbReference>
<dbReference type="Pfam" id="PF20772">
    <property type="entry name" value="TACO1_YebC_N"/>
    <property type="match status" value="1"/>
</dbReference>
<dbReference type="InterPro" id="IPR049083">
    <property type="entry name" value="TACO1_YebC_N"/>
</dbReference>
<dbReference type="WBParaSite" id="EEL_0000881701-mRNA-1">
    <property type="protein sequence ID" value="EEL_0000881701-mRNA-1"/>
    <property type="gene ID" value="EEL_0000881701"/>
</dbReference>
<dbReference type="SUPFAM" id="SSF75625">
    <property type="entry name" value="YebC-like"/>
    <property type="match status" value="1"/>
</dbReference>
<dbReference type="GO" id="GO:0005739">
    <property type="term" value="C:mitochondrion"/>
    <property type="evidence" value="ECO:0007669"/>
    <property type="project" value="TreeGrafter"/>
</dbReference>
<dbReference type="Proteomes" id="UP000050640">
    <property type="component" value="Unplaced"/>
</dbReference>
<dbReference type="Gene3D" id="3.30.70.980">
    <property type="match status" value="2"/>
</dbReference>
<accession>A0A0R3S290</accession>
<dbReference type="STRING" id="1147741.A0A0R3S290"/>